<feature type="transmembrane region" description="Helical" evidence="5">
    <location>
        <begin position="65"/>
        <end position="85"/>
    </location>
</feature>
<feature type="transmembrane region" description="Helical" evidence="5">
    <location>
        <begin position="97"/>
        <end position="116"/>
    </location>
</feature>
<comment type="subcellular location">
    <subcellularLocation>
        <location evidence="1">Membrane</location>
        <topology evidence="1">Multi-pass membrane protein</topology>
    </subcellularLocation>
</comment>
<feature type="transmembrane region" description="Helical" evidence="5">
    <location>
        <begin position="14"/>
        <end position="33"/>
    </location>
</feature>
<evidence type="ECO:0000256" key="2">
    <source>
        <dbReference type="ARBA" id="ARBA00022692"/>
    </source>
</evidence>
<feature type="transmembrane region" description="Helical" evidence="5">
    <location>
        <begin position="620"/>
        <end position="641"/>
    </location>
</feature>
<dbReference type="Proteomes" id="UP000076154">
    <property type="component" value="Unassembled WGS sequence"/>
</dbReference>
<evidence type="ECO:0000256" key="4">
    <source>
        <dbReference type="ARBA" id="ARBA00023136"/>
    </source>
</evidence>
<feature type="transmembrane region" description="Helical" evidence="5">
    <location>
        <begin position="585"/>
        <end position="608"/>
    </location>
</feature>
<feature type="transmembrane region" description="Helical" evidence="5">
    <location>
        <begin position="128"/>
        <end position="149"/>
    </location>
</feature>
<dbReference type="OrthoDB" id="68611at2759"/>
<dbReference type="AlphaFoldDB" id="A0A369JQT9"/>
<protein>
    <submittedName>
        <fullName evidence="7">Uncharacterized protein C26F1.08c</fullName>
    </submittedName>
</protein>
<name>A0A369JQT9_HYPMA</name>
<dbReference type="PANTHER" id="PTHR47804">
    <property type="entry name" value="60S RIBOSOMAL PROTEIN L19"/>
    <property type="match status" value="1"/>
</dbReference>
<dbReference type="InterPro" id="IPR049453">
    <property type="entry name" value="Memb_transporter_dom"/>
</dbReference>
<evidence type="ECO:0000313" key="8">
    <source>
        <dbReference type="Proteomes" id="UP000076154"/>
    </source>
</evidence>
<keyword evidence="3 5" id="KW-1133">Transmembrane helix</keyword>
<keyword evidence="8" id="KW-1185">Reference proteome</keyword>
<evidence type="ECO:0000256" key="1">
    <source>
        <dbReference type="ARBA" id="ARBA00004141"/>
    </source>
</evidence>
<evidence type="ECO:0000256" key="5">
    <source>
        <dbReference type="SAM" id="Phobius"/>
    </source>
</evidence>
<accession>A0A369JQT9</accession>
<proteinExistence type="predicted"/>
<evidence type="ECO:0000313" key="7">
    <source>
        <dbReference type="EMBL" id="RDB24188.1"/>
    </source>
</evidence>
<dbReference type="EMBL" id="LUEZ02000045">
    <property type="protein sequence ID" value="RDB24188.1"/>
    <property type="molecule type" value="Genomic_DNA"/>
</dbReference>
<dbReference type="Pfam" id="PF13515">
    <property type="entry name" value="FUSC_2"/>
    <property type="match status" value="1"/>
</dbReference>
<evidence type="ECO:0000259" key="6">
    <source>
        <dbReference type="Pfam" id="PF13515"/>
    </source>
</evidence>
<dbReference type="InterPro" id="IPR052430">
    <property type="entry name" value="IVT-Associated"/>
</dbReference>
<dbReference type="GO" id="GO:0016020">
    <property type="term" value="C:membrane"/>
    <property type="evidence" value="ECO:0007669"/>
    <property type="project" value="UniProtKB-SubCell"/>
</dbReference>
<gene>
    <name evidence="7" type="ORF">Hypma_008863</name>
</gene>
<keyword evidence="4 5" id="KW-0472">Membrane</keyword>
<organism evidence="7 8">
    <name type="scientific">Hypsizygus marmoreus</name>
    <name type="common">White beech mushroom</name>
    <name type="synonym">Agaricus marmoreus</name>
    <dbReference type="NCBI Taxonomy" id="39966"/>
    <lineage>
        <taxon>Eukaryota</taxon>
        <taxon>Fungi</taxon>
        <taxon>Dikarya</taxon>
        <taxon>Basidiomycota</taxon>
        <taxon>Agaricomycotina</taxon>
        <taxon>Agaricomycetes</taxon>
        <taxon>Agaricomycetidae</taxon>
        <taxon>Agaricales</taxon>
        <taxon>Tricholomatineae</taxon>
        <taxon>Lyophyllaceae</taxon>
        <taxon>Hypsizygus</taxon>
    </lineage>
</organism>
<comment type="caution">
    <text evidence="7">The sequence shown here is derived from an EMBL/GenBank/DDBJ whole genome shotgun (WGS) entry which is preliminary data.</text>
</comment>
<feature type="transmembrane region" description="Helical" evidence="5">
    <location>
        <begin position="155"/>
        <end position="174"/>
    </location>
</feature>
<dbReference type="PANTHER" id="PTHR47804:SF3">
    <property type="entry name" value="PROTEIN BRE4"/>
    <property type="match status" value="1"/>
</dbReference>
<feature type="transmembrane region" description="Helical" evidence="5">
    <location>
        <begin position="653"/>
        <end position="675"/>
    </location>
</feature>
<reference evidence="7" key="1">
    <citation type="submission" date="2018-04" db="EMBL/GenBank/DDBJ databases">
        <title>Whole genome sequencing of Hypsizygus marmoreus.</title>
        <authorList>
            <person name="Choi I.-G."/>
            <person name="Min B."/>
            <person name="Kim J.-G."/>
            <person name="Kim S."/>
            <person name="Oh Y.-L."/>
            <person name="Kong W.-S."/>
            <person name="Park H."/>
            <person name="Jeong J."/>
            <person name="Song E.-S."/>
        </authorList>
    </citation>
    <scope>NUCLEOTIDE SEQUENCE [LARGE SCALE GENOMIC DNA]</scope>
    <source>
        <strain evidence="7">51987-8</strain>
    </source>
</reference>
<feature type="domain" description="Integral membrane bound transporter" evidence="6">
    <location>
        <begin position="544"/>
        <end position="670"/>
    </location>
</feature>
<dbReference type="InParanoid" id="A0A369JQT9"/>
<evidence type="ECO:0000256" key="3">
    <source>
        <dbReference type="ARBA" id="ARBA00022989"/>
    </source>
</evidence>
<dbReference type="STRING" id="39966.A0A369JQT9"/>
<sequence length="910" mass="101909">MFQILWNFFSSRRVLARLLSTILCSIFVVLRPFSKFGGPSAYLALTVKELGFSVQDNLAQQLEAIVLHLAGGFTSIGLSVLGMYLASLAHASGKSVIARLIPALFLAVICFTAGWLKSRLPRLTLTSRIVCFTAIWLLTTDAGGTQHIWKQASQFLWVILTAAITTLFSSMILLRWSSTQFARDVAACFSKLHACLLHHLGEAFSEIQPTVLNDNIHKELLRRSVALNPVYQQAAFELRIGRLSVKSLKPFIGTIEHLRQELSWGMSFPQQSQLTGHETDVIKAFYHPALELGCALLDSIKAMEQIIIACFDRSLPPARTRLQKQDLLAAKTRLTAAWIAAREELRTACDNWEAQQRSADQEERIETPSKIFELCSFMISLLQMAHDVRNALNATEAILALHTTSSLRLWHPRLSLAWLGVTPSTVILEERGVFVGEAIHEPATTLSQDEALQGIAETSESLPPRVLEKSLRKQQGPVFSAGWFHSVAYHVWNNSRTLRGRLVLSGYLRSVEHSPHLRHAFKNAAGISILSIPAFLPIDSPGYNWFKTYYGQWMLTSFLWVLETNTGATWRVAYLRLTGTILGALYAYIASLICQTNPYALVVMASFADLPISYIVTNTSFPSLGVVTAITLPPILFAAYFGNNITLSSGMIAVFRGAMIMAGIVAALLMNSLLFPRHCRVLFLDSTCNILSLFSKLYMGLSRDLFHRSQTSSAIAKHKSIRLEIDIRQLLHRSTILITTMDDELSLIPKPMRCYRNTVAVLQRLLDLLTGIRKIRENIPRKETVEAVVPQRREMMSCVCISFFACEQAFRSRQPLPQFLPSSREALHTLERDMEHRISLSRRETTASLGLPIIYAFAEINILRDLVDTIEELLHLTRQLFGTSSWFSPTSLDSAIVLTLHEEPGAITQL</sequence>
<keyword evidence="2 5" id="KW-0812">Transmembrane</keyword>